<gene>
    <name evidence="7" type="ORF">ZHD862_LOCUS13934</name>
</gene>
<feature type="transmembrane region" description="Helical" evidence="5">
    <location>
        <begin position="15"/>
        <end position="32"/>
    </location>
</feature>
<organism evidence="7 8">
    <name type="scientific">Rotaria sordida</name>
    <dbReference type="NCBI Taxonomy" id="392033"/>
    <lineage>
        <taxon>Eukaryota</taxon>
        <taxon>Metazoa</taxon>
        <taxon>Spiralia</taxon>
        <taxon>Gnathifera</taxon>
        <taxon>Rotifera</taxon>
        <taxon>Eurotatoria</taxon>
        <taxon>Bdelloidea</taxon>
        <taxon>Philodinida</taxon>
        <taxon>Philodinidae</taxon>
        <taxon>Rotaria</taxon>
    </lineage>
</organism>
<proteinExistence type="predicted"/>
<dbReference type="InterPro" id="IPR050382">
    <property type="entry name" value="MFS_Na/Anion_cotransporter"/>
</dbReference>
<feature type="domain" description="Major facilitator superfamily (MFS) profile" evidence="6">
    <location>
        <begin position="23"/>
        <end position="471"/>
    </location>
</feature>
<evidence type="ECO:0000259" key="6">
    <source>
        <dbReference type="PROSITE" id="PS50850"/>
    </source>
</evidence>
<feature type="transmembrane region" description="Helical" evidence="5">
    <location>
        <begin position="205"/>
        <end position="228"/>
    </location>
</feature>
<evidence type="ECO:0000256" key="1">
    <source>
        <dbReference type="ARBA" id="ARBA00004141"/>
    </source>
</evidence>
<comment type="caution">
    <text evidence="7">The sequence shown here is derived from an EMBL/GenBank/DDBJ whole genome shotgun (WGS) entry which is preliminary data.</text>
</comment>
<dbReference type="Proteomes" id="UP000663864">
    <property type="component" value="Unassembled WGS sequence"/>
</dbReference>
<feature type="transmembrane region" description="Helical" evidence="5">
    <location>
        <begin position="166"/>
        <end position="185"/>
    </location>
</feature>
<dbReference type="SUPFAM" id="SSF103473">
    <property type="entry name" value="MFS general substrate transporter"/>
    <property type="match status" value="1"/>
</dbReference>
<dbReference type="InterPro" id="IPR020846">
    <property type="entry name" value="MFS_dom"/>
</dbReference>
<evidence type="ECO:0000256" key="3">
    <source>
        <dbReference type="ARBA" id="ARBA00022989"/>
    </source>
</evidence>
<feature type="transmembrane region" description="Helical" evidence="5">
    <location>
        <begin position="307"/>
        <end position="325"/>
    </location>
</feature>
<dbReference type="GO" id="GO:0022857">
    <property type="term" value="F:transmembrane transporter activity"/>
    <property type="evidence" value="ECO:0007669"/>
    <property type="project" value="InterPro"/>
</dbReference>
<dbReference type="PANTHER" id="PTHR11662:SF399">
    <property type="entry name" value="FI19708P1-RELATED"/>
    <property type="match status" value="1"/>
</dbReference>
<dbReference type="GO" id="GO:0016020">
    <property type="term" value="C:membrane"/>
    <property type="evidence" value="ECO:0007669"/>
    <property type="project" value="UniProtKB-SubCell"/>
</dbReference>
<keyword evidence="3 5" id="KW-1133">Transmembrane helix</keyword>
<dbReference type="Gene3D" id="1.20.1250.20">
    <property type="entry name" value="MFS general substrate transporter like domains"/>
    <property type="match status" value="1"/>
</dbReference>
<dbReference type="GO" id="GO:0006820">
    <property type="term" value="P:monoatomic anion transport"/>
    <property type="evidence" value="ECO:0007669"/>
    <property type="project" value="TreeGrafter"/>
</dbReference>
<keyword evidence="4 5" id="KW-0472">Membrane</keyword>
<keyword evidence="2 5" id="KW-0812">Transmembrane</keyword>
<evidence type="ECO:0000313" key="8">
    <source>
        <dbReference type="Proteomes" id="UP000663864"/>
    </source>
</evidence>
<dbReference type="EMBL" id="CAJNOT010000587">
    <property type="protein sequence ID" value="CAF1028827.1"/>
    <property type="molecule type" value="Genomic_DNA"/>
</dbReference>
<feature type="transmembrane region" description="Helical" evidence="5">
    <location>
        <begin position="140"/>
        <end position="159"/>
    </location>
</feature>
<feature type="transmembrane region" description="Helical" evidence="5">
    <location>
        <begin position="383"/>
        <end position="407"/>
    </location>
</feature>
<name>A0A814ITQ5_9BILA</name>
<dbReference type="Pfam" id="PF07690">
    <property type="entry name" value="MFS_1"/>
    <property type="match status" value="1"/>
</dbReference>
<evidence type="ECO:0000256" key="5">
    <source>
        <dbReference type="SAM" id="Phobius"/>
    </source>
</evidence>
<dbReference type="InterPro" id="IPR011701">
    <property type="entry name" value="MFS"/>
</dbReference>
<accession>A0A814ITQ5</accession>
<reference evidence="7" key="1">
    <citation type="submission" date="2021-02" db="EMBL/GenBank/DDBJ databases">
        <authorList>
            <person name="Nowell W R."/>
        </authorList>
    </citation>
    <scope>NUCLEOTIDE SEQUENCE</scope>
</reference>
<dbReference type="PANTHER" id="PTHR11662">
    <property type="entry name" value="SOLUTE CARRIER FAMILY 17"/>
    <property type="match status" value="1"/>
</dbReference>
<comment type="subcellular location">
    <subcellularLocation>
        <location evidence="1">Membrane</location>
        <topology evidence="1">Multi-pass membrane protein</topology>
    </subcellularLocation>
</comment>
<sequence length="471" mass="52762">MATENIEDITTTPRFIPSTRFTIALLVSFALFTQYEQRQSLAIAIVCMVNKTSNNIKVNSTLHLEHNTIVTPSVKDTAQFFKEKTFHWNEFEQQIILGAYWAGYILTLVPGIELKKKIIIFMYVHIIGGWLSMSIGAKRVFAYCLLTSSLATLALSVIYTMAETQFLFILIIVLRIIAGLGHGALFPATYTVWVSWAVPNERGTLTAISFSGTHVGTSTMMLIGGIFCRYMNSGWMYIFILSSIIGFIWFPLWLWLVTDSPREHKKINQIERNYICNIIGRKTNNKSGHLIALSSLPWKKIVRSKPIIALFITHSCNVFGLFFFYTNIGKILTEIHGVSTQKTGYLLAVGYIIMALCSLLSGFGYGAGYVVNFADVVPAYSSLLFGLSITFGSLASLSANVLAGFLIKQPILSDWRYMFIIFMFVYTTGGLVYLAFGSAIPRKWAINVNEEHNTNIDNEASIDPSETMLKT</sequence>
<dbReference type="InterPro" id="IPR036259">
    <property type="entry name" value="MFS_trans_sf"/>
</dbReference>
<dbReference type="PROSITE" id="PS50850">
    <property type="entry name" value="MFS"/>
    <property type="match status" value="1"/>
</dbReference>
<feature type="transmembrane region" description="Helical" evidence="5">
    <location>
        <begin position="118"/>
        <end position="134"/>
    </location>
</feature>
<feature type="transmembrane region" description="Helical" evidence="5">
    <location>
        <begin position="419"/>
        <end position="440"/>
    </location>
</feature>
<protein>
    <recommendedName>
        <fullName evidence="6">Major facilitator superfamily (MFS) profile domain-containing protein</fullName>
    </recommendedName>
</protein>
<evidence type="ECO:0000313" key="7">
    <source>
        <dbReference type="EMBL" id="CAF1028827.1"/>
    </source>
</evidence>
<evidence type="ECO:0000256" key="2">
    <source>
        <dbReference type="ARBA" id="ARBA00022692"/>
    </source>
</evidence>
<feature type="transmembrane region" description="Helical" evidence="5">
    <location>
        <begin position="345"/>
        <end position="371"/>
    </location>
</feature>
<feature type="transmembrane region" description="Helical" evidence="5">
    <location>
        <begin position="235"/>
        <end position="256"/>
    </location>
</feature>
<dbReference type="AlphaFoldDB" id="A0A814ITQ5"/>
<evidence type="ECO:0000256" key="4">
    <source>
        <dbReference type="ARBA" id="ARBA00023136"/>
    </source>
</evidence>